<feature type="compositionally biased region" description="Basic and acidic residues" evidence="1">
    <location>
        <begin position="745"/>
        <end position="759"/>
    </location>
</feature>
<feature type="compositionally biased region" description="Basic residues" evidence="1">
    <location>
        <begin position="852"/>
        <end position="863"/>
    </location>
</feature>
<comment type="caution">
    <text evidence="2">The sequence shown here is derived from an EMBL/GenBank/DDBJ whole genome shotgun (WGS) entry which is preliminary data.</text>
</comment>
<dbReference type="AlphaFoldDB" id="A0AAD9J5S5"/>
<accession>A0AAD9J5S5</accession>
<feature type="compositionally biased region" description="Basic residues" evidence="1">
    <location>
        <begin position="1"/>
        <end position="13"/>
    </location>
</feature>
<feature type="region of interest" description="Disordered" evidence="1">
    <location>
        <begin position="354"/>
        <end position="378"/>
    </location>
</feature>
<feature type="region of interest" description="Disordered" evidence="1">
    <location>
        <begin position="1"/>
        <end position="270"/>
    </location>
</feature>
<protein>
    <submittedName>
        <fullName evidence="2">Uncharacterized protein</fullName>
    </submittedName>
</protein>
<reference evidence="2" key="1">
    <citation type="journal article" date="2023" name="Mol. Biol. Evol.">
        <title>Third-Generation Sequencing Reveals the Adaptive Role of the Epigenome in Three Deep-Sea Polychaetes.</title>
        <authorList>
            <person name="Perez M."/>
            <person name="Aroh O."/>
            <person name="Sun Y."/>
            <person name="Lan Y."/>
            <person name="Juniper S.K."/>
            <person name="Young C.R."/>
            <person name="Angers B."/>
            <person name="Qian P.Y."/>
        </authorList>
    </citation>
    <scope>NUCLEOTIDE SEQUENCE</scope>
    <source>
        <strain evidence="2">P08H-3</strain>
    </source>
</reference>
<feature type="region of interest" description="Disordered" evidence="1">
    <location>
        <begin position="496"/>
        <end position="609"/>
    </location>
</feature>
<proteinExistence type="predicted"/>
<dbReference type="Proteomes" id="UP001208570">
    <property type="component" value="Unassembled WGS sequence"/>
</dbReference>
<gene>
    <name evidence="2" type="ORF">LSH36_573g00009</name>
</gene>
<name>A0AAD9J5S5_9ANNE</name>
<feature type="compositionally biased region" description="Basic and acidic residues" evidence="1">
    <location>
        <begin position="86"/>
        <end position="127"/>
    </location>
</feature>
<feature type="region of interest" description="Disordered" evidence="1">
    <location>
        <begin position="796"/>
        <end position="883"/>
    </location>
</feature>
<feature type="compositionally biased region" description="Basic and acidic residues" evidence="1">
    <location>
        <begin position="825"/>
        <end position="843"/>
    </location>
</feature>
<feature type="compositionally biased region" description="Basic and acidic residues" evidence="1">
    <location>
        <begin position="235"/>
        <end position="253"/>
    </location>
</feature>
<feature type="compositionally biased region" description="Basic residues" evidence="1">
    <location>
        <begin position="362"/>
        <end position="378"/>
    </location>
</feature>
<feature type="compositionally biased region" description="Basic and acidic residues" evidence="1">
    <location>
        <begin position="157"/>
        <end position="169"/>
    </location>
</feature>
<evidence type="ECO:0000313" key="3">
    <source>
        <dbReference type="Proteomes" id="UP001208570"/>
    </source>
</evidence>
<evidence type="ECO:0000313" key="2">
    <source>
        <dbReference type="EMBL" id="KAK2147016.1"/>
    </source>
</evidence>
<feature type="compositionally biased region" description="Basic and acidic residues" evidence="1">
    <location>
        <begin position="558"/>
        <end position="571"/>
    </location>
</feature>
<keyword evidence="3" id="KW-1185">Reference proteome</keyword>
<feature type="compositionally biased region" description="Basic and acidic residues" evidence="1">
    <location>
        <begin position="582"/>
        <end position="591"/>
    </location>
</feature>
<feature type="compositionally biased region" description="Basic and acidic residues" evidence="1">
    <location>
        <begin position="499"/>
        <end position="531"/>
    </location>
</feature>
<dbReference type="EMBL" id="JAODUP010000573">
    <property type="protein sequence ID" value="KAK2147016.1"/>
    <property type="molecule type" value="Genomic_DNA"/>
</dbReference>
<evidence type="ECO:0000256" key="1">
    <source>
        <dbReference type="SAM" id="MobiDB-lite"/>
    </source>
</evidence>
<organism evidence="2 3">
    <name type="scientific">Paralvinella palmiformis</name>
    <dbReference type="NCBI Taxonomy" id="53620"/>
    <lineage>
        <taxon>Eukaryota</taxon>
        <taxon>Metazoa</taxon>
        <taxon>Spiralia</taxon>
        <taxon>Lophotrochozoa</taxon>
        <taxon>Annelida</taxon>
        <taxon>Polychaeta</taxon>
        <taxon>Sedentaria</taxon>
        <taxon>Canalipalpata</taxon>
        <taxon>Terebellida</taxon>
        <taxon>Terebelliformia</taxon>
        <taxon>Alvinellidae</taxon>
        <taxon>Paralvinella</taxon>
    </lineage>
</organism>
<feature type="region of interest" description="Disordered" evidence="1">
    <location>
        <begin position="710"/>
        <end position="759"/>
    </location>
</feature>
<feature type="compositionally biased region" description="Basic and acidic residues" evidence="1">
    <location>
        <begin position="191"/>
        <end position="205"/>
    </location>
</feature>
<sequence length="936" mass="107368">MCKQKRYVKKKPGLKTNPFGHKNKGKDKEKSSPKNLYYDISDGITGDETEQELYSEIKEESPNGTNKVTASKDVRINPTKTNPEVSHSKDDSITERNIELDHIKNNEQTKKTAERKVNKGDLYAKIDKTKKKKSGPNNESENIKLKSSLVDTKLSPKYKEKRTEQKEVIRQQLQENVRMDPEDGPITSNENRQDRKKVQTIESSRKATTKGNTSLSTAEDRRKIIPKVPPKLNKQKSDEVSSSKGSHNKENTERVTLPSKLINKSPRGDISDELYDQTCINEQEDDSLQELYYNVSACKSVTKDEIKVTSKETEINQKKGKDKTVTRNDSEVELYAEVEEVDHHFKEDLITKSETKRDDVKKKGKPLPRLFGPRKKNKDKININKEIADDINMPYDDIDNDRINDNMSNEELYSEIKVGIVHTKSTPSILKDIKPTKTRNIHLDKMKSKETLKKDPEIVSELKSKETTKNDPEDVSEIKMLYAKIDKTKKKAIINPESGDIKTKIESSVDVAKPEITHTRQEYTEREKDVTTKGNTSLSTADDRSKIVPKVPPKLNKQKSDEWSHDKENKQRVPSKLRNKTPRGDTHKNVSDELYDQTSIGEQDDKTIAKNGKKMITSKEAEAKQEKTEKVSTSDLEVELYAEVKEDLKTKPDVKSNNIKKKANLFKRLFRRRKKTEEQEDISKEKDALYDDIHEDNKLDDMTEDELYSEIKVNSEDKTIDPRTVPPKIEQKQSRNTTNKPKRNIGVEKPKNVVDDTKEEDVISPKINKTKKREINNFQSKVSADIKHKLKVGEQRIEEQVTDEDSPTDVTVKDSTDVNKVWGRKSSDKKLVKRSDARDETRNDSGASIGERKKKLLNNKPKTKINVPSDQKYNDHSVTSKKPPAIRDLEKSDVDVCEDHHSGLYSEISGQQQSVMTRLLDTEDTEMIDNINYLRV</sequence>